<sequence>MKKRMLRCFYLSFGCLLLVIQAMAAPRIPYIPQVVNYSVGEYKAGNQNWAVAQGADGLMYFGNNRGLLQFDGTRWTLYPLPTNLAVRSIYIDSNNRIYVGSFEEFGYFEANPQNKLVYTSLKAKVKDFSFMNDEVWTIHQKDKNIFFQCFGSYFVFNGKEVKGVRPQRGPLYFHKVNNNMYSSLLGSGFCFFDGINQKEVVPGTALNSDDVVAVLPMDNKLLLLTDSHGLFLYDGFKAVPWQTEADLFLKRSTMNRAVMTSDSLYILGSVSDGLVALDKSARMVWHINRENHLINNTVLGLACDKQNNVWIALDNGIAQIQTSSSFDFYEPLDVQIGMVHDMVRKDNFLYLVSNQGAYSIADESQSPVILPNSKGQNWYIEDMDGQLFCGNNKGTLQIQNKEASFFPGAESGGTAIRKCTIHGKEILLQSSYSVLSVFTKDAAGKWRFSHNIKGFSNLIKRLEVDPAGNIWANHMYKGVYRIQLNATLDSVKELEYITNPDSTRKESALNVMMLRGRVVLTDGYQFYMYEDLSQKVVPFNELNNQFKGMGDTYRIVPVNNDLYWFIRSSEYVLVGFENGRYEAKARIPFGLFDNPPIEDRGNIYVDEAGISYFCLNGGIARYNKGKQLPQSHVSLLLSSVRVYNRHKETYQFLPVSGFASLDYSFNNIQFAFSYPNFLGKEFRMQYKLDGFDTNWVDGAADFTKDYSNLPYGSYVLHAKVVNNVGEVLASSSYEFEISRPFYRSYIAFGVYFILIILLLIAIIKAYITWEINRENKAIEQEKKEREEQLKAQEQLIIKLQNEKLEDELTYKSKELASATLSVISHNDFLEALKKEVQMQQLSGTYSKKYFEKLIRMIDENLSSEDAWLVFQNNFDRIHENFFRSLRTHYPDLTPGDLRLCALLRLNMPTKDMARMQNLSVRGVEAARYRLRKKLDIPEGKSLVDFMIEFK</sequence>
<evidence type="ECO:0000256" key="2">
    <source>
        <dbReference type="SAM" id="Phobius"/>
    </source>
</evidence>
<evidence type="ECO:0000313" key="5">
    <source>
        <dbReference type="Proteomes" id="UP000190852"/>
    </source>
</evidence>
<keyword evidence="5" id="KW-1185">Reference proteome</keyword>
<protein>
    <submittedName>
        <fullName evidence="4">Y_Y_Y domain-containing protein</fullName>
    </submittedName>
</protein>
<dbReference type="Gene3D" id="2.130.10.10">
    <property type="entry name" value="YVTN repeat-like/Quinoprotein amine dehydrogenase"/>
    <property type="match status" value="2"/>
</dbReference>
<dbReference type="RefSeq" id="WP_245832584.1">
    <property type="nucleotide sequence ID" value="NZ_FUYQ01000021.1"/>
</dbReference>
<organism evidence="4 5">
    <name type="scientific">Parabacteroides chartae</name>
    <dbReference type="NCBI Taxonomy" id="1037355"/>
    <lineage>
        <taxon>Bacteria</taxon>
        <taxon>Pseudomonadati</taxon>
        <taxon>Bacteroidota</taxon>
        <taxon>Bacteroidia</taxon>
        <taxon>Bacteroidales</taxon>
        <taxon>Tannerellaceae</taxon>
        <taxon>Parabacteroides</taxon>
    </lineage>
</organism>
<dbReference type="AlphaFoldDB" id="A0A1T5DTJ4"/>
<feature type="chain" id="PRO_5012640059" evidence="3">
    <location>
        <begin position="25"/>
        <end position="950"/>
    </location>
</feature>
<keyword evidence="3" id="KW-0732">Signal</keyword>
<dbReference type="GO" id="GO:0006355">
    <property type="term" value="P:regulation of DNA-templated transcription"/>
    <property type="evidence" value="ECO:0007669"/>
    <property type="project" value="InterPro"/>
</dbReference>
<dbReference type="InterPro" id="IPR015943">
    <property type="entry name" value="WD40/YVTN_repeat-like_dom_sf"/>
</dbReference>
<keyword evidence="1" id="KW-0175">Coiled coil</keyword>
<keyword evidence="2" id="KW-1133">Transmembrane helix</keyword>
<keyword evidence="2" id="KW-0472">Membrane</keyword>
<dbReference type="Gene3D" id="2.60.40.10">
    <property type="entry name" value="Immunoglobulins"/>
    <property type="match status" value="1"/>
</dbReference>
<evidence type="ECO:0000256" key="1">
    <source>
        <dbReference type="SAM" id="Coils"/>
    </source>
</evidence>
<proteinExistence type="predicted"/>
<dbReference type="SUPFAM" id="SSF63829">
    <property type="entry name" value="Calcium-dependent phosphotriesterase"/>
    <property type="match status" value="1"/>
</dbReference>
<name>A0A1T5DTJ4_9BACT</name>
<evidence type="ECO:0000256" key="3">
    <source>
        <dbReference type="SAM" id="SignalP"/>
    </source>
</evidence>
<reference evidence="5" key="1">
    <citation type="submission" date="2017-02" db="EMBL/GenBank/DDBJ databases">
        <authorList>
            <person name="Varghese N."/>
            <person name="Submissions S."/>
        </authorList>
    </citation>
    <scope>NUCLEOTIDE SEQUENCE [LARGE SCALE GENOMIC DNA]</scope>
    <source>
        <strain evidence="5">DSM 24967</strain>
    </source>
</reference>
<evidence type="ECO:0000313" key="4">
    <source>
        <dbReference type="EMBL" id="SKB75107.1"/>
    </source>
</evidence>
<dbReference type="SUPFAM" id="SSF46894">
    <property type="entry name" value="C-terminal effector domain of the bipartite response regulators"/>
    <property type="match status" value="1"/>
</dbReference>
<accession>A0A1T5DTJ4</accession>
<dbReference type="GO" id="GO:0003677">
    <property type="term" value="F:DNA binding"/>
    <property type="evidence" value="ECO:0007669"/>
    <property type="project" value="InterPro"/>
</dbReference>
<dbReference type="EMBL" id="FUYQ01000021">
    <property type="protein sequence ID" value="SKB75107.1"/>
    <property type="molecule type" value="Genomic_DNA"/>
</dbReference>
<feature type="transmembrane region" description="Helical" evidence="2">
    <location>
        <begin position="745"/>
        <end position="767"/>
    </location>
</feature>
<keyword evidence="2" id="KW-0812">Transmembrane</keyword>
<gene>
    <name evidence="4" type="ORF">SAMN05660349_02609</name>
</gene>
<dbReference type="Proteomes" id="UP000190852">
    <property type="component" value="Unassembled WGS sequence"/>
</dbReference>
<dbReference type="InterPro" id="IPR016032">
    <property type="entry name" value="Sig_transdc_resp-reg_C-effctor"/>
</dbReference>
<feature type="signal peptide" evidence="3">
    <location>
        <begin position="1"/>
        <end position="24"/>
    </location>
</feature>
<feature type="coiled-coil region" evidence="1">
    <location>
        <begin position="771"/>
        <end position="802"/>
    </location>
</feature>
<dbReference type="InterPro" id="IPR013783">
    <property type="entry name" value="Ig-like_fold"/>
</dbReference>